<evidence type="ECO:0008006" key="3">
    <source>
        <dbReference type="Google" id="ProtNLM"/>
    </source>
</evidence>
<dbReference type="RefSeq" id="WP_108902880.1">
    <property type="nucleotide sequence ID" value="NZ_CP029187.1"/>
</dbReference>
<accession>A0A2S1SFC9</accession>
<dbReference type="InterPro" id="IPR008969">
    <property type="entry name" value="CarboxyPept-like_regulatory"/>
</dbReference>
<keyword evidence="2" id="KW-1185">Reference proteome</keyword>
<gene>
    <name evidence="1" type="ORF">HYN49_03790</name>
</gene>
<organism evidence="1 2">
    <name type="scientific">Flavobacterium pallidum</name>
    <dbReference type="NCBI Taxonomy" id="2172098"/>
    <lineage>
        <taxon>Bacteria</taxon>
        <taxon>Pseudomonadati</taxon>
        <taxon>Bacteroidota</taxon>
        <taxon>Flavobacteriia</taxon>
        <taxon>Flavobacteriales</taxon>
        <taxon>Flavobacteriaceae</taxon>
        <taxon>Flavobacterium</taxon>
    </lineage>
</organism>
<evidence type="ECO:0000313" key="2">
    <source>
        <dbReference type="Proteomes" id="UP000244937"/>
    </source>
</evidence>
<name>A0A2S1SFC9_9FLAO</name>
<dbReference type="AlphaFoldDB" id="A0A2S1SFC9"/>
<dbReference type="SUPFAM" id="SSF49464">
    <property type="entry name" value="Carboxypeptidase regulatory domain-like"/>
    <property type="match status" value="1"/>
</dbReference>
<dbReference type="OrthoDB" id="914976at2"/>
<dbReference type="Pfam" id="PF13715">
    <property type="entry name" value="CarbopepD_reg_2"/>
    <property type="match status" value="1"/>
</dbReference>
<proteinExistence type="predicted"/>
<sequence length="297" mass="33258">MKNLKIGSWLCLTLLVSFSGFSQILGIVKDSLSGQPIPYINIWIENGNTGTTSEQDGTFSIQADASKNLVFTGVGYQAKTVKTADAAIVLLKEAVIKLDEVKVTARKPSDIKEIEIGGSEKIHHNQLCGATPWIDAKFFPFENTYTETPFIKNAIIFTESNIKDATFKLRIFAVAENGFPGADLVDEDIIISVKKGGKKNIVDLSKYHLSIPENGIFIGFEWMIIESNKYIYEYRDENRKKNSFDTYAPTVVCNPVEKEHTFRFQGGKWFKNVKKSTYEGKYKGTVIEPAINLTLTN</sequence>
<dbReference type="KEGG" id="fpal:HYN49_03790"/>
<evidence type="ECO:0000313" key="1">
    <source>
        <dbReference type="EMBL" id="AWI25085.1"/>
    </source>
</evidence>
<protein>
    <recommendedName>
        <fullName evidence="3">Carboxypeptidase-like regulatory domain-containing protein</fullName>
    </recommendedName>
</protein>
<reference evidence="1 2" key="1">
    <citation type="submission" date="2018-05" db="EMBL/GenBank/DDBJ databases">
        <title>Genome sequencing of Flavobacterium sp. HYN0049.</title>
        <authorList>
            <person name="Yi H."/>
            <person name="Baek C."/>
        </authorList>
    </citation>
    <scope>NUCLEOTIDE SEQUENCE [LARGE SCALE GENOMIC DNA]</scope>
    <source>
        <strain evidence="1 2">HYN0049</strain>
    </source>
</reference>
<dbReference type="EMBL" id="CP029187">
    <property type="protein sequence ID" value="AWI25085.1"/>
    <property type="molecule type" value="Genomic_DNA"/>
</dbReference>
<dbReference type="Proteomes" id="UP000244937">
    <property type="component" value="Chromosome"/>
</dbReference>
<dbReference type="Gene3D" id="2.60.40.1120">
    <property type="entry name" value="Carboxypeptidase-like, regulatory domain"/>
    <property type="match status" value="1"/>
</dbReference>